<evidence type="ECO:0000256" key="1">
    <source>
        <dbReference type="SAM" id="MobiDB-lite"/>
    </source>
</evidence>
<keyword evidence="3" id="KW-1185">Reference proteome</keyword>
<evidence type="ECO:0000313" key="2">
    <source>
        <dbReference type="EMBL" id="KAK1293287.1"/>
    </source>
</evidence>
<dbReference type="InterPro" id="IPR039292">
    <property type="entry name" value="SICKLE"/>
</dbReference>
<dbReference type="PANTHER" id="PTHR36054:SF2">
    <property type="entry name" value="PROTEIN SICKLE"/>
    <property type="match status" value="1"/>
</dbReference>
<feature type="region of interest" description="Disordered" evidence="1">
    <location>
        <begin position="1"/>
        <end position="48"/>
    </location>
</feature>
<feature type="compositionally biased region" description="Polar residues" evidence="1">
    <location>
        <begin position="23"/>
        <end position="47"/>
    </location>
</feature>
<accession>A0AAV9CYR8</accession>
<dbReference type="GO" id="GO:0000398">
    <property type="term" value="P:mRNA splicing, via spliceosome"/>
    <property type="evidence" value="ECO:0007669"/>
    <property type="project" value="InterPro"/>
</dbReference>
<proteinExistence type="predicted"/>
<evidence type="ECO:0000313" key="3">
    <source>
        <dbReference type="Proteomes" id="UP001180020"/>
    </source>
</evidence>
<feature type="compositionally biased region" description="Basic and acidic residues" evidence="1">
    <location>
        <begin position="71"/>
        <end position="81"/>
    </location>
</feature>
<dbReference type="GO" id="GO:0035196">
    <property type="term" value="P:miRNA processing"/>
    <property type="evidence" value="ECO:0007669"/>
    <property type="project" value="InterPro"/>
</dbReference>
<protein>
    <submittedName>
        <fullName evidence="2">Uncharacterized protein</fullName>
    </submittedName>
</protein>
<feature type="compositionally biased region" description="Low complexity" evidence="1">
    <location>
        <begin position="207"/>
        <end position="221"/>
    </location>
</feature>
<comment type="caution">
    <text evidence="2">The sequence shown here is derived from an EMBL/GenBank/DDBJ whole genome shotgun (WGS) entry which is preliminary data.</text>
</comment>
<feature type="compositionally biased region" description="Basic and acidic residues" evidence="1">
    <location>
        <begin position="1"/>
        <end position="22"/>
    </location>
</feature>
<gene>
    <name evidence="2" type="ORF">QJS10_CPB17g02500</name>
</gene>
<reference evidence="2" key="2">
    <citation type="submission" date="2023-06" db="EMBL/GenBank/DDBJ databases">
        <authorList>
            <person name="Ma L."/>
            <person name="Liu K.-W."/>
            <person name="Li Z."/>
            <person name="Hsiao Y.-Y."/>
            <person name="Qi Y."/>
            <person name="Fu T."/>
            <person name="Tang G."/>
            <person name="Zhang D."/>
            <person name="Sun W.-H."/>
            <person name="Liu D.-K."/>
            <person name="Li Y."/>
            <person name="Chen G.-Z."/>
            <person name="Liu X.-D."/>
            <person name="Liao X.-Y."/>
            <person name="Jiang Y.-T."/>
            <person name="Yu X."/>
            <person name="Hao Y."/>
            <person name="Huang J."/>
            <person name="Zhao X.-W."/>
            <person name="Ke S."/>
            <person name="Chen Y.-Y."/>
            <person name="Wu W.-L."/>
            <person name="Hsu J.-L."/>
            <person name="Lin Y.-F."/>
            <person name="Huang M.-D."/>
            <person name="Li C.-Y."/>
            <person name="Huang L."/>
            <person name="Wang Z.-W."/>
            <person name="Zhao X."/>
            <person name="Zhong W.-Y."/>
            <person name="Peng D.-H."/>
            <person name="Ahmad S."/>
            <person name="Lan S."/>
            <person name="Zhang J.-S."/>
            <person name="Tsai W.-C."/>
            <person name="Van De Peer Y."/>
            <person name="Liu Z.-J."/>
        </authorList>
    </citation>
    <scope>NUCLEOTIDE SEQUENCE</scope>
    <source>
        <strain evidence="2">CP</strain>
        <tissue evidence="2">Leaves</tissue>
    </source>
</reference>
<dbReference type="EMBL" id="JAUJYO010000017">
    <property type="protein sequence ID" value="KAK1293287.1"/>
    <property type="molecule type" value="Genomic_DNA"/>
</dbReference>
<organism evidence="2 3">
    <name type="scientific">Acorus calamus</name>
    <name type="common">Sweet flag</name>
    <dbReference type="NCBI Taxonomy" id="4465"/>
    <lineage>
        <taxon>Eukaryota</taxon>
        <taxon>Viridiplantae</taxon>
        <taxon>Streptophyta</taxon>
        <taxon>Embryophyta</taxon>
        <taxon>Tracheophyta</taxon>
        <taxon>Spermatophyta</taxon>
        <taxon>Magnoliopsida</taxon>
        <taxon>Liliopsida</taxon>
        <taxon>Acoraceae</taxon>
        <taxon>Acorus</taxon>
    </lineage>
</organism>
<sequence length="314" mass="34499">MEESEKRMERLRAMRLEAEQTGRIDSQGASTASGSLANPLIDSSPTQPFVEKVPVRRFDYYTDPAAAFSENRRRRDVDHHTSTSHMSSPISGGSPMNRPSPLSGPMNPYMNPAPRPTHQFRGNYFPDQRPNMQQIPWTSPVGSTSPYDQRPYGTPVPWGSPVAHHGMSPNNPAAWNRYSGSSGNRPPFNPTRGGFSSPRMVRGGGSSNYSGRGRGGRYSYNPSPGRGRGSHATVSAMEHPELFYKKNMVEDPWRFLKPIVRHVGSGKNASWLPKSVSTKKARVSEGSSSFQVHGSLAEFLACSFEEAANEAEGS</sequence>
<feature type="region of interest" description="Disordered" evidence="1">
    <location>
        <begin position="177"/>
        <end position="232"/>
    </location>
</feature>
<feature type="region of interest" description="Disordered" evidence="1">
    <location>
        <begin position="71"/>
        <end position="98"/>
    </location>
</feature>
<dbReference type="PANTHER" id="PTHR36054">
    <property type="entry name" value="PROTEIN SICKLE"/>
    <property type="match status" value="1"/>
</dbReference>
<dbReference type="AlphaFoldDB" id="A0AAV9CYR8"/>
<dbReference type="Proteomes" id="UP001180020">
    <property type="component" value="Unassembled WGS sequence"/>
</dbReference>
<name>A0AAV9CYR8_ACOCL</name>
<reference evidence="2" key="1">
    <citation type="journal article" date="2023" name="Nat. Commun.">
        <title>Diploid and tetraploid genomes of Acorus and the evolution of monocots.</title>
        <authorList>
            <person name="Ma L."/>
            <person name="Liu K.W."/>
            <person name="Li Z."/>
            <person name="Hsiao Y.Y."/>
            <person name="Qi Y."/>
            <person name="Fu T."/>
            <person name="Tang G.D."/>
            <person name="Zhang D."/>
            <person name="Sun W.H."/>
            <person name="Liu D.K."/>
            <person name="Li Y."/>
            <person name="Chen G.Z."/>
            <person name="Liu X.D."/>
            <person name="Liao X.Y."/>
            <person name="Jiang Y.T."/>
            <person name="Yu X."/>
            <person name="Hao Y."/>
            <person name="Huang J."/>
            <person name="Zhao X.W."/>
            <person name="Ke S."/>
            <person name="Chen Y.Y."/>
            <person name="Wu W.L."/>
            <person name="Hsu J.L."/>
            <person name="Lin Y.F."/>
            <person name="Huang M.D."/>
            <person name="Li C.Y."/>
            <person name="Huang L."/>
            <person name="Wang Z.W."/>
            <person name="Zhao X."/>
            <person name="Zhong W.Y."/>
            <person name="Peng D.H."/>
            <person name="Ahmad S."/>
            <person name="Lan S."/>
            <person name="Zhang J.S."/>
            <person name="Tsai W.C."/>
            <person name="Van de Peer Y."/>
            <person name="Liu Z.J."/>
        </authorList>
    </citation>
    <scope>NUCLEOTIDE SEQUENCE</scope>
    <source>
        <strain evidence="2">CP</strain>
    </source>
</reference>